<dbReference type="EMBL" id="CASHTH010003624">
    <property type="protein sequence ID" value="CAI8047267.1"/>
    <property type="molecule type" value="Genomic_DNA"/>
</dbReference>
<sequence>MVLFLFVIMLLNLGTLSVKGAIGGKLKGFAIILGILLAAEGIYIAVNAPNNTAVASAEPATGAITTTTYDIGELLFTKYLLPFEVTSLILLAALIGVIVLVKRDAQEEN</sequence>
<comment type="caution">
    <text evidence="4">The sequence shown here is derived from an EMBL/GenBank/DDBJ whole genome shotgun (WGS) entry which is preliminary data.</text>
</comment>
<evidence type="ECO:0000256" key="3">
    <source>
        <dbReference type="SAM" id="Phobius"/>
    </source>
</evidence>
<dbReference type="GO" id="GO:0008137">
    <property type="term" value="F:NADH dehydrogenase (ubiquinone) activity"/>
    <property type="evidence" value="ECO:0007669"/>
    <property type="project" value="InterPro"/>
</dbReference>
<dbReference type="Proteomes" id="UP001174909">
    <property type="component" value="Unassembled WGS sequence"/>
</dbReference>
<reference evidence="4" key="1">
    <citation type="submission" date="2023-03" db="EMBL/GenBank/DDBJ databases">
        <authorList>
            <person name="Steffen K."/>
            <person name="Cardenas P."/>
        </authorList>
    </citation>
    <scope>NUCLEOTIDE SEQUENCE</scope>
</reference>
<dbReference type="PANTHER" id="PTHR33269">
    <property type="entry name" value="NADH-UBIQUINONE OXIDOREDUCTASE CHAIN 6"/>
    <property type="match status" value="1"/>
</dbReference>
<feature type="transmembrane region" description="Helical" evidence="3">
    <location>
        <begin position="29"/>
        <end position="46"/>
    </location>
</feature>
<evidence type="ECO:0000256" key="1">
    <source>
        <dbReference type="ARBA" id="ARBA00021095"/>
    </source>
</evidence>
<dbReference type="Pfam" id="PF00499">
    <property type="entry name" value="Oxidored_q3"/>
    <property type="match status" value="1"/>
</dbReference>
<evidence type="ECO:0000313" key="4">
    <source>
        <dbReference type="EMBL" id="CAI8047267.1"/>
    </source>
</evidence>
<gene>
    <name evidence="4" type="ORF">GBAR_LOCUS26111</name>
</gene>
<proteinExistence type="predicted"/>
<accession>A0AA35TFZ4</accession>
<protein>
    <recommendedName>
        <fullName evidence="1">NADH-ubiquinone oxidoreductase chain 6</fullName>
    </recommendedName>
    <alternativeName>
        <fullName evidence="2">NADH dehydrogenase subunit 6</fullName>
    </alternativeName>
</protein>
<keyword evidence="3" id="KW-0472">Membrane</keyword>
<evidence type="ECO:0000256" key="2">
    <source>
        <dbReference type="ARBA" id="ARBA00031019"/>
    </source>
</evidence>
<dbReference type="InterPro" id="IPR001457">
    <property type="entry name" value="NADH_UbQ/plastoQ_OxRdtase_su6"/>
</dbReference>
<keyword evidence="5" id="KW-1185">Reference proteome</keyword>
<feature type="transmembrane region" description="Helical" evidence="3">
    <location>
        <begin position="6"/>
        <end position="22"/>
    </location>
</feature>
<dbReference type="InterPro" id="IPR042106">
    <property type="entry name" value="Nuo/plastoQ_OxRdtase_6_NuoJ"/>
</dbReference>
<dbReference type="Gene3D" id="1.20.120.1200">
    <property type="entry name" value="NADH-ubiquinone/plastoquinone oxidoreductase chain 6, subunit NuoJ"/>
    <property type="match status" value="1"/>
</dbReference>
<name>A0AA35TFZ4_GEOBA</name>
<keyword evidence="3" id="KW-0812">Transmembrane</keyword>
<dbReference type="PANTHER" id="PTHR33269:SF17">
    <property type="entry name" value="NADH-UBIQUINONE OXIDOREDUCTASE CHAIN 6"/>
    <property type="match status" value="1"/>
</dbReference>
<organism evidence="4 5">
    <name type="scientific">Geodia barretti</name>
    <name type="common">Barrett's horny sponge</name>
    <dbReference type="NCBI Taxonomy" id="519541"/>
    <lineage>
        <taxon>Eukaryota</taxon>
        <taxon>Metazoa</taxon>
        <taxon>Porifera</taxon>
        <taxon>Demospongiae</taxon>
        <taxon>Heteroscleromorpha</taxon>
        <taxon>Tetractinellida</taxon>
        <taxon>Astrophorina</taxon>
        <taxon>Geodiidae</taxon>
        <taxon>Geodia</taxon>
    </lineage>
</organism>
<feature type="transmembrane region" description="Helical" evidence="3">
    <location>
        <begin position="79"/>
        <end position="101"/>
    </location>
</feature>
<dbReference type="AlphaFoldDB" id="A0AA35TFZ4"/>
<evidence type="ECO:0000313" key="5">
    <source>
        <dbReference type="Proteomes" id="UP001174909"/>
    </source>
</evidence>
<keyword evidence="3" id="KW-1133">Transmembrane helix</keyword>